<dbReference type="EMBL" id="CAJVPP010002650">
    <property type="protein sequence ID" value="CAG8607010.1"/>
    <property type="molecule type" value="Genomic_DNA"/>
</dbReference>
<accession>A0A9N9CM90</accession>
<feature type="non-terminal residue" evidence="1">
    <location>
        <position position="1"/>
    </location>
</feature>
<comment type="caution">
    <text evidence="1">The sequence shown here is derived from an EMBL/GenBank/DDBJ whole genome shotgun (WGS) entry which is preliminary data.</text>
</comment>
<dbReference type="Proteomes" id="UP000789375">
    <property type="component" value="Unassembled WGS sequence"/>
</dbReference>
<sequence>GFAYANKSNPKEIIAHDDWQDFTGKMENNKSPRNYRKSSFDCYDGILRTDCFAIETMRDCAFNAGLIDDKNSRNLKFTTEPTFMVVDCGGGTVDLTTRKLLEAEQLSEIIERKSEFCGGKLCPVIKQYVKGSERDMMEEAEWCVELNVKSMFDPVVAQIIPRIKQEFNKKVKNISVPTHPMTAIVKGVRTDVACNWRKGDPPSRKLQGGQIIEFSQLAKRGTEISVDSVVNRIFSPGHMLQDRMGLDMYYTDKNDAKFCDSPGVNLLAIKRAVLFALSFGEIEILATAFNIETGEKYETTFELDI</sequence>
<name>A0A9N9CM90_FUNMO</name>
<evidence type="ECO:0000313" key="1">
    <source>
        <dbReference type="EMBL" id="CAG8607010.1"/>
    </source>
</evidence>
<gene>
    <name evidence="1" type="ORF">FMOSSE_LOCUS9255</name>
</gene>
<dbReference type="PANTHER" id="PTHR14187">
    <property type="entry name" value="ALPHA KINASE/ELONGATION FACTOR 2 KINASE"/>
    <property type="match status" value="1"/>
</dbReference>
<dbReference type="AlphaFoldDB" id="A0A9N9CM90"/>
<proteinExistence type="predicted"/>
<protein>
    <submittedName>
        <fullName evidence="1">14530_t:CDS:1</fullName>
    </submittedName>
</protein>
<dbReference type="PANTHER" id="PTHR14187:SF5">
    <property type="entry name" value="HEAT SHOCK 70 KDA PROTEIN 12A"/>
    <property type="match status" value="1"/>
</dbReference>
<evidence type="ECO:0000313" key="2">
    <source>
        <dbReference type="Proteomes" id="UP000789375"/>
    </source>
</evidence>
<keyword evidence="2" id="KW-1185">Reference proteome</keyword>
<organism evidence="1 2">
    <name type="scientific">Funneliformis mosseae</name>
    <name type="common">Endomycorrhizal fungus</name>
    <name type="synonym">Glomus mosseae</name>
    <dbReference type="NCBI Taxonomy" id="27381"/>
    <lineage>
        <taxon>Eukaryota</taxon>
        <taxon>Fungi</taxon>
        <taxon>Fungi incertae sedis</taxon>
        <taxon>Mucoromycota</taxon>
        <taxon>Glomeromycotina</taxon>
        <taxon>Glomeromycetes</taxon>
        <taxon>Glomerales</taxon>
        <taxon>Glomeraceae</taxon>
        <taxon>Funneliformis</taxon>
    </lineage>
</organism>
<reference evidence="1" key="1">
    <citation type="submission" date="2021-06" db="EMBL/GenBank/DDBJ databases">
        <authorList>
            <person name="Kallberg Y."/>
            <person name="Tangrot J."/>
            <person name="Rosling A."/>
        </authorList>
    </citation>
    <scope>NUCLEOTIDE SEQUENCE</scope>
    <source>
        <strain evidence="1">87-6 pot B 2015</strain>
    </source>
</reference>